<evidence type="ECO:0000259" key="3">
    <source>
        <dbReference type="PROSITE" id="PS50097"/>
    </source>
</evidence>
<dbReference type="InParanoid" id="A0A078B9R3"/>
<sequence>MNEIREVYTVGQNAYGELAHGDNIERHVFTLVEFCKGMNVIQVAAGNEHSLILTENGDVFSGGYNEMGNSLSQSPNALNPNNNNNNSRTGNLRLVEKLRGKNIVKIFASNGCEHVVALTSHGDQASMNSPKQVEALSRKFVTTVGCSYYHTIFSCADEMEIYSCGRNDYGQLGLGHIEDRNIPSLIESLNSKKIVSIGCGQYHSVVTTVDGEIYSFGRNDSGQLGLSATENYVSTPKEIKNLKSTQIACGYYHSVAISNGQLYSWGKNDSGQLGIGIYSAKEVIPTQVKDLEDQEIVQVACGCYHTLALGYAGQLFAFGRNSHGQLGDGTTNNSCKPLLIQGLSDKKVCQIAAGFYHSIVLANPVIRNPLVEDFKCLLNNQELSDVTFIVEGKKLYAHRCILMARCEPLDRMVNGNMREAYDLQIQIEDTSYQCFYSLLEYLYTEQVEALSQFETDINFALDLLSLADQYLVEQLKKKCEEAIQKSIKIDDVCLMLNIAISRGANSLKKRCLSFMMSNFSKIIVLDQFVDLPKHVLKEVFKMANRRGVFVRELL</sequence>
<feature type="repeat" description="RCC1" evidence="2">
    <location>
        <begin position="313"/>
        <end position="364"/>
    </location>
</feature>
<proteinExistence type="predicted"/>
<feature type="repeat" description="RCC1" evidence="2">
    <location>
        <begin position="211"/>
        <end position="260"/>
    </location>
</feature>
<keyword evidence="1" id="KW-0677">Repeat</keyword>
<feature type="repeat" description="RCC1" evidence="2">
    <location>
        <begin position="5"/>
        <end position="56"/>
    </location>
</feature>
<feature type="repeat" description="RCC1" evidence="2">
    <location>
        <begin position="159"/>
        <end position="210"/>
    </location>
</feature>
<dbReference type="InterPro" id="IPR058923">
    <property type="entry name" value="RCC1-like_dom"/>
</dbReference>
<dbReference type="InterPro" id="IPR000408">
    <property type="entry name" value="Reg_chr_condens"/>
</dbReference>
<evidence type="ECO:0000256" key="2">
    <source>
        <dbReference type="PROSITE-ProRule" id="PRU00235"/>
    </source>
</evidence>
<feature type="domain" description="BTB" evidence="3">
    <location>
        <begin position="384"/>
        <end position="451"/>
    </location>
</feature>
<feature type="repeat" description="RCC1" evidence="2">
    <location>
        <begin position="260"/>
        <end position="312"/>
    </location>
</feature>
<dbReference type="Proteomes" id="UP000039865">
    <property type="component" value="Unassembled WGS sequence"/>
</dbReference>
<organism evidence="4 5">
    <name type="scientific">Stylonychia lemnae</name>
    <name type="common">Ciliate</name>
    <dbReference type="NCBI Taxonomy" id="5949"/>
    <lineage>
        <taxon>Eukaryota</taxon>
        <taxon>Sar</taxon>
        <taxon>Alveolata</taxon>
        <taxon>Ciliophora</taxon>
        <taxon>Intramacronucleata</taxon>
        <taxon>Spirotrichea</taxon>
        <taxon>Stichotrichia</taxon>
        <taxon>Sporadotrichida</taxon>
        <taxon>Oxytrichidae</taxon>
        <taxon>Stylonychinae</taxon>
        <taxon>Stylonychia</taxon>
    </lineage>
</organism>
<protein>
    <submittedName>
        <fullName evidence="4">Rcc1 and btb domain-containing</fullName>
    </submittedName>
</protein>
<evidence type="ECO:0000256" key="1">
    <source>
        <dbReference type="ARBA" id="ARBA00022737"/>
    </source>
</evidence>
<keyword evidence="5" id="KW-1185">Reference proteome</keyword>
<dbReference type="CDD" id="cd14733">
    <property type="entry name" value="BACK"/>
    <property type="match status" value="1"/>
</dbReference>
<gene>
    <name evidence="4" type="primary">Contig5746.g6149</name>
    <name evidence="4" type="ORF">STYLEM_20079</name>
</gene>
<dbReference type="PROSITE" id="PS50012">
    <property type="entry name" value="RCC1_3"/>
    <property type="match status" value="5"/>
</dbReference>
<dbReference type="Gene3D" id="3.30.710.10">
    <property type="entry name" value="Potassium Channel Kv1.1, Chain A"/>
    <property type="match status" value="1"/>
</dbReference>
<evidence type="ECO:0000313" key="5">
    <source>
        <dbReference type="Proteomes" id="UP000039865"/>
    </source>
</evidence>
<dbReference type="InterPro" id="IPR051625">
    <property type="entry name" value="Signaling_Regulatory_Domain"/>
</dbReference>
<dbReference type="SUPFAM" id="SSF50985">
    <property type="entry name" value="RCC1/BLIP-II"/>
    <property type="match status" value="1"/>
</dbReference>
<dbReference type="AlphaFoldDB" id="A0A078B9R3"/>
<evidence type="ECO:0000313" key="4">
    <source>
        <dbReference type="EMBL" id="CDW90931.1"/>
    </source>
</evidence>
<dbReference type="PRINTS" id="PR00633">
    <property type="entry name" value="RCCNDNSATION"/>
</dbReference>
<name>A0A078B9R3_STYLE</name>
<reference evidence="4 5" key="1">
    <citation type="submission" date="2014-06" db="EMBL/GenBank/DDBJ databases">
        <authorList>
            <person name="Swart Estienne"/>
        </authorList>
    </citation>
    <scope>NUCLEOTIDE SEQUENCE [LARGE SCALE GENOMIC DNA]</scope>
    <source>
        <strain evidence="4 5">130c</strain>
    </source>
</reference>
<dbReference type="OMA" id="FCIDGKY"/>
<dbReference type="InterPro" id="IPR009091">
    <property type="entry name" value="RCC1/BLIP-II"/>
</dbReference>
<dbReference type="EMBL" id="CCKQ01018930">
    <property type="protein sequence ID" value="CDW90931.1"/>
    <property type="molecule type" value="Genomic_DNA"/>
</dbReference>
<dbReference type="InterPro" id="IPR011333">
    <property type="entry name" value="SKP1/BTB/POZ_sf"/>
</dbReference>
<dbReference type="PROSITE" id="PS50097">
    <property type="entry name" value="BTB"/>
    <property type="match status" value="1"/>
</dbReference>
<dbReference type="Pfam" id="PF00651">
    <property type="entry name" value="BTB"/>
    <property type="match status" value="1"/>
</dbReference>
<accession>A0A078B9R3</accession>
<dbReference type="OrthoDB" id="10256179at2759"/>
<dbReference type="PANTHER" id="PTHR22872:SF2">
    <property type="entry name" value="INHIBITOR OF BRUTON TYROSINE KINASE"/>
    <property type="match status" value="1"/>
</dbReference>
<dbReference type="PROSITE" id="PS00626">
    <property type="entry name" value="RCC1_2"/>
    <property type="match status" value="2"/>
</dbReference>
<dbReference type="Pfam" id="PF25390">
    <property type="entry name" value="WD40_RLD"/>
    <property type="match status" value="1"/>
</dbReference>
<dbReference type="SMART" id="SM00225">
    <property type="entry name" value="BTB"/>
    <property type="match status" value="1"/>
</dbReference>
<dbReference type="PANTHER" id="PTHR22872">
    <property type="entry name" value="BTK-BINDING PROTEIN-RELATED"/>
    <property type="match status" value="1"/>
</dbReference>
<dbReference type="InterPro" id="IPR000210">
    <property type="entry name" value="BTB/POZ_dom"/>
</dbReference>
<dbReference type="SUPFAM" id="SSF54695">
    <property type="entry name" value="POZ domain"/>
    <property type="match status" value="1"/>
</dbReference>
<dbReference type="Gene3D" id="2.130.10.30">
    <property type="entry name" value="Regulator of chromosome condensation 1/beta-lactamase-inhibitor protein II"/>
    <property type="match status" value="2"/>
</dbReference>